<name>A0A812NJJ8_9DINO</name>
<feature type="compositionally biased region" description="Basic and acidic residues" evidence="1">
    <location>
        <begin position="413"/>
        <end position="428"/>
    </location>
</feature>
<organism evidence="2 3">
    <name type="scientific">Symbiodinium necroappetens</name>
    <dbReference type="NCBI Taxonomy" id="1628268"/>
    <lineage>
        <taxon>Eukaryota</taxon>
        <taxon>Sar</taxon>
        <taxon>Alveolata</taxon>
        <taxon>Dinophyceae</taxon>
        <taxon>Suessiales</taxon>
        <taxon>Symbiodiniaceae</taxon>
        <taxon>Symbiodinium</taxon>
    </lineage>
</organism>
<feature type="compositionally biased region" description="Low complexity" evidence="1">
    <location>
        <begin position="534"/>
        <end position="543"/>
    </location>
</feature>
<dbReference type="AlphaFoldDB" id="A0A812NJJ8"/>
<feature type="compositionally biased region" description="Basic and acidic residues" evidence="1">
    <location>
        <begin position="438"/>
        <end position="449"/>
    </location>
</feature>
<sequence>MSHNFLVLKEIVDQMSSRDRLSSEPAESLAKMCVGWYQKHKNHYQSNANHDAVVWAFKDAWILHKMFTLLRTKVMRPEKPRDDKVKQLFEVLHEVKKRQKAAALEQGAPLAEDEYQDVDDGADADGPVALDEGHGAEALDEGPGAEALDEGPGAEALGEDPDGAEALGEGPDGAEVVDRASLTRDQKIALDSAKAGYRLAHTITETWTEEHMPDSPPEDPDPLASLGLQTQKTFLDADGDDVDEAVCTIESSPEVEVSSSSSAVPSVITRFGSHMPKNPDQEDTYVPENSPDLKQAMVATEGDVPQNSPDLKQAMMATQGDVPENSPDLKQQAMVATEGDVGENSHHLKQAMVATEVDVLENSSAMGKAAPGMDDAVSPLQAPATKDDQMRLILEARKNKKAKAANKAIAADGKQKPPKSKDPEEAKPAKQGAKSKKAKEAAAHDEEPKPKRKREPKSKEASAGDPKPKAKPGPKASTDNEEPKPKRGTKSKEAKEAAANDQEPKPKRKREPMSKEAATDDDQEPKPKAKAKAKGGAMKKPAALRPAVPENDAPVQAPKGQEQEELPHTFARRAMPTGAHGINKFRRIVGSFKELVLPKLKSGQRCSAEVFASLRGKRKAAKILAFACLLLLWNQEVDLRTEVFSYGFVESFAGNAEATKQGLSDSHAAWGQTWISTLAGSAL</sequence>
<feature type="region of interest" description="Disordered" evidence="1">
    <location>
        <begin position="117"/>
        <end position="180"/>
    </location>
</feature>
<feature type="compositionally biased region" description="Basic and acidic residues" evidence="1">
    <location>
        <begin position="457"/>
        <end position="468"/>
    </location>
</feature>
<evidence type="ECO:0000256" key="1">
    <source>
        <dbReference type="SAM" id="MobiDB-lite"/>
    </source>
</evidence>
<feature type="region of interest" description="Disordered" evidence="1">
    <location>
        <begin position="399"/>
        <end position="563"/>
    </location>
</feature>
<proteinExistence type="predicted"/>
<evidence type="ECO:0000313" key="2">
    <source>
        <dbReference type="EMBL" id="CAE7295493.1"/>
    </source>
</evidence>
<gene>
    <name evidence="2" type="ORF">SNEC2469_LOCUS7256</name>
</gene>
<reference evidence="2" key="1">
    <citation type="submission" date="2021-02" db="EMBL/GenBank/DDBJ databases">
        <authorList>
            <person name="Dougan E. K."/>
            <person name="Rhodes N."/>
            <person name="Thang M."/>
            <person name="Chan C."/>
        </authorList>
    </citation>
    <scope>NUCLEOTIDE SEQUENCE</scope>
</reference>
<accession>A0A812NJJ8</accession>
<dbReference type="OrthoDB" id="435419at2759"/>
<evidence type="ECO:0000313" key="3">
    <source>
        <dbReference type="Proteomes" id="UP000601435"/>
    </source>
</evidence>
<keyword evidence="3" id="KW-1185">Reference proteome</keyword>
<feature type="compositionally biased region" description="Basic and acidic residues" evidence="1">
    <location>
        <begin position="481"/>
        <end position="518"/>
    </location>
</feature>
<dbReference type="EMBL" id="CAJNJA010012382">
    <property type="protein sequence ID" value="CAE7295493.1"/>
    <property type="molecule type" value="Genomic_DNA"/>
</dbReference>
<protein>
    <submittedName>
        <fullName evidence="2">Uncharacterized protein</fullName>
    </submittedName>
</protein>
<comment type="caution">
    <text evidence="2">The sequence shown here is derived from an EMBL/GenBank/DDBJ whole genome shotgun (WGS) entry which is preliminary data.</text>
</comment>
<feature type="region of interest" description="Disordered" evidence="1">
    <location>
        <begin position="366"/>
        <end position="385"/>
    </location>
</feature>
<dbReference type="Proteomes" id="UP000601435">
    <property type="component" value="Unassembled WGS sequence"/>
</dbReference>